<dbReference type="PROSITE" id="PS50977">
    <property type="entry name" value="HTH_TETR_2"/>
    <property type="match status" value="1"/>
</dbReference>
<keyword evidence="2 4" id="KW-0238">DNA-binding</keyword>
<evidence type="ECO:0000259" key="6">
    <source>
        <dbReference type="PROSITE" id="PS50977"/>
    </source>
</evidence>
<dbReference type="InterPro" id="IPR001647">
    <property type="entry name" value="HTH_TetR"/>
</dbReference>
<evidence type="ECO:0000256" key="5">
    <source>
        <dbReference type="SAM" id="MobiDB-lite"/>
    </source>
</evidence>
<organism evidence="7 8">
    <name type="scientific">Streptomyces johnsoniae</name>
    <dbReference type="NCBI Taxonomy" id="3075532"/>
    <lineage>
        <taxon>Bacteria</taxon>
        <taxon>Bacillati</taxon>
        <taxon>Actinomycetota</taxon>
        <taxon>Actinomycetes</taxon>
        <taxon>Kitasatosporales</taxon>
        <taxon>Streptomycetaceae</taxon>
        <taxon>Streptomyces</taxon>
    </lineage>
</organism>
<dbReference type="PANTHER" id="PTHR30055">
    <property type="entry name" value="HTH-TYPE TRANSCRIPTIONAL REGULATOR RUTR"/>
    <property type="match status" value="1"/>
</dbReference>
<name>A0ABU2S0N3_9ACTN</name>
<dbReference type="SUPFAM" id="SSF46689">
    <property type="entry name" value="Homeodomain-like"/>
    <property type="match status" value="1"/>
</dbReference>
<protein>
    <submittedName>
        <fullName evidence="7">TetR family transcriptional regulator</fullName>
    </submittedName>
</protein>
<dbReference type="EMBL" id="JAVREV010000003">
    <property type="protein sequence ID" value="MDT0442566.1"/>
    <property type="molecule type" value="Genomic_DNA"/>
</dbReference>
<comment type="caution">
    <text evidence="7">The sequence shown here is derived from an EMBL/GenBank/DDBJ whole genome shotgun (WGS) entry which is preliminary data.</text>
</comment>
<dbReference type="InterPro" id="IPR050109">
    <property type="entry name" value="HTH-type_TetR-like_transc_reg"/>
</dbReference>
<gene>
    <name evidence="7" type="ORF">RM779_08140</name>
</gene>
<evidence type="ECO:0000256" key="1">
    <source>
        <dbReference type="ARBA" id="ARBA00023015"/>
    </source>
</evidence>
<dbReference type="Pfam" id="PF00440">
    <property type="entry name" value="TetR_N"/>
    <property type="match status" value="1"/>
</dbReference>
<dbReference type="Pfam" id="PF17754">
    <property type="entry name" value="TetR_C_14"/>
    <property type="match status" value="1"/>
</dbReference>
<evidence type="ECO:0000313" key="7">
    <source>
        <dbReference type="EMBL" id="MDT0442566.1"/>
    </source>
</evidence>
<dbReference type="RefSeq" id="WP_311616989.1">
    <property type="nucleotide sequence ID" value="NZ_JAVREV010000003.1"/>
</dbReference>
<evidence type="ECO:0000313" key="8">
    <source>
        <dbReference type="Proteomes" id="UP001183615"/>
    </source>
</evidence>
<dbReference type="Gene3D" id="1.10.357.10">
    <property type="entry name" value="Tetracycline Repressor, domain 2"/>
    <property type="match status" value="1"/>
</dbReference>
<feature type="compositionally biased region" description="Polar residues" evidence="5">
    <location>
        <begin position="1"/>
        <end position="13"/>
    </location>
</feature>
<keyword evidence="3" id="KW-0804">Transcription</keyword>
<dbReference type="Proteomes" id="UP001183615">
    <property type="component" value="Unassembled WGS sequence"/>
</dbReference>
<dbReference type="InterPro" id="IPR009057">
    <property type="entry name" value="Homeodomain-like_sf"/>
</dbReference>
<dbReference type="PANTHER" id="PTHR30055:SF234">
    <property type="entry name" value="HTH-TYPE TRANSCRIPTIONAL REGULATOR BETI"/>
    <property type="match status" value="1"/>
</dbReference>
<dbReference type="InterPro" id="IPR041347">
    <property type="entry name" value="MftR_C"/>
</dbReference>
<feature type="region of interest" description="Disordered" evidence="5">
    <location>
        <begin position="1"/>
        <end position="23"/>
    </location>
</feature>
<keyword evidence="8" id="KW-1185">Reference proteome</keyword>
<feature type="domain" description="HTH tetR-type" evidence="6">
    <location>
        <begin position="23"/>
        <end position="83"/>
    </location>
</feature>
<reference evidence="8" key="1">
    <citation type="submission" date="2023-07" db="EMBL/GenBank/DDBJ databases">
        <title>30 novel species of actinomycetes from the DSMZ collection.</title>
        <authorList>
            <person name="Nouioui I."/>
        </authorList>
    </citation>
    <scope>NUCLEOTIDE SEQUENCE [LARGE SCALE GENOMIC DNA]</scope>
    <source>
        <strain evidence="8">DSM 41886</strain>
    </source>
</reference>
<proteinExistence type="predicted"/>
<accession>A0ABU2S0N3</accession>
<evidence type="ECO:0000256" key="2">
    <source>
        <dbReference type="ARBA" id="ARBA00023125"/>
    </source>
</evidence>
<sequence length="208" mass="23296">MSHTPAASESPATQGALRERKRVRTRRAIRKAAYDLFDKHGYEGTRVDQIAEAAEVSTSTVFRYFPTKEDIVLASDDNPFLEAALRARPEQETPLAALREAMRESMLAEHATPEAKAEIFRRMRLVSTVPALRARLPETMAITSEHLTRALADRTGHPPEGLELRVFVGAVVGGFREALMYWSEQGMHEDLRDVVDRALDVLENDLAV</sequence>
<evidence type="ECO:0000256" key="3">
    <source>
        <dbReference type="ARBA" id="ARBA00023163"/>
    </source>
</evidence>
<keyword evidence="1" id="KW-0805">Transcription regulation</keyword>
<evidence type="ECO:0000256" key="4">
    <source>
        <dbReference type="PROSITE-ProRule" id="PRU00335"/>
    </source>
</evidence>
<feature type="DNA-binding region" description="H-T-H motif" evidence="4">
    <location>
        <begin position="46"/>
        <end position="65"/>
    </location>
</feature>
<dbReference type="PRINTS" id="PR00455">
    <property type="entry name" value="HTHTETR"/>
</dbReference>
<dbReference type="Gene3D" id="1.10.10.60">
    <property type="entry name" value="Homeodomain-like"/>
    <property type="match status" value="1"/>
</dbReference>